<name>A0A1V0SC24_9VIRU</name>
<evidence type="ECO:0000313" key="1">
    <source>
        <dbReference type="EMBL" id="ARF09256.1"/>
    </source>
</evidence>
<proteinExistence type="predicted"/>
<reference evidence="1" key="1">
    <citation type="journal article" date="2017" name="Science">
        <title>Giant viruses with an expanded complement of translation system components.</title>
        <authorList>
            <person name="Schulz F."/>
            <person name="Yutin N."/>
            <person name="Ivanova N.N."/>
            <person name="Ortega D.R."/>
            <person name="Lee T.K."/>
            <person name="Vierheilig J."/>
            <person name="Daims H."/>
            <person name="Horn M."/>
            <person name="Wagner M."/>
            <person name="Jensen G.J."/>
            <person name="Kyrpides N.C."/>
            <person name="Koonin E.V."/>
            <person name="Woyke T."/>
        </authorList>
    </citation>
    <scope>NUCLEOTIDE SEQUENCE</scope>
    <source>
        <strain evidence="1">CTV1</strain>
    </source>
</reference>
<sequence>MRSISDDTITDLSNKFAKLCNLPATYDNLLKCKNYITSIIDENYKYNEEINLENLLNEITKKYKEKLTYINDRINSSIFFTENNVNNILEKLVERIGLETNVNDDMILKTFVKINMNIIYTKNLLNIGEITESILEDLNNKTVDQCEETYKQQLIKKN</sequence>
<protein>
    <submittedName>
        <fullName evidence="1">Uncharacterized protein</fullName>
    </submittedName>
</protein>
<accession>A0A1V0SC24</accession>
<gene>
    <name evidence="1" type="ORF">Catovirus_2_205</name>
</gene>
<dbReference type="EMBL" id="KY684084">
    <property type="protein sequence ID" value="ARF09256.1"/>
    <property type="molecule type" value="Genomic_DNA"/>
</dbReference>
<organism evidence="1">
    <name type="scientific">Catovirus CTV1</name>
    <dbReference type="NCBI Taxonomy" id="1977631"/>
    <lineage>
        <taxon>Viruses</taxon>
        <taxon>Varidnaviria</taxon>
        <taxon>Bamfordvirae</taxon>
        <taxon>Nucleocytoviricota</taxon>
        <taxon>Megaviricetes</taxon>
        <taxon>Imitervirales</taxon>
        <taxon>Mimiviridae</taxon>
        <taxon>Klosneuvirinae</taxon>
        <taxon>Catovirus</taxon>
    </lineage>
</organism>